<dbReference type="CDD" id="cd00431">
    <property type="entry name" value="cysteine_hydrolases"/>
    <property type="match status" value="1"/>
</dbReference>
<keyword evidence="5" id="KW-1185">Reference proteome</keyword>
<accession>A0A841Q1D8</accession>
<gene>
    <name evidence="4" type="ORF">HNR44_003548</name>
</gene>
<dbReference type="PANTHER" id="PTHR43540">
    <property type="entry name" value="PEROXYUREIDOACRYLATE/UREIDOACRYLATE AMIDOHYDROLASE-RELATED"/>
    <property type="match status" value="1"/>
</dbReference>
<reference evidence="4 5" key="1">
    <citation type="submission" date="2020-08" db="EMBL/GenBank/DDBJ databases">
        <title>Genomic Encyclopedia of Type Strains, Phase IV (KMG-IV): sequencing the most valuable type-strain genomes for metagenomic binning, comparative biology and taxonomic classification.</title>
        <authorList>
            <person name="Goeker M."/>
        </authorList>
    </citation>
    <scope>NUCLEOTIDE SEQUENCE [LARGE SCALE GENOMIC DNA]</scope>
    <source>
        <strain evidence="4 5">DSM 21769</strain>
    </source>
</reference>
<dbReference type="EMBL" id="JACHHJ010000008">
    <property type="protein sequence ID" value="MBB6451535.1"/>
    <property type="molecule type" value="Genomic_DNA"/>
</dbReference>
<evidence type="ECO:0000259" key="3">
    <source>
        <dbReference type="Pfam" id="PF00857"/>
    </source>
</evidence>
<dbReference type="SUPFAM" id="SSF52499">
    <property type="entry name" value="Isochorismatase-like hydrolases"/>
    <property type="match status" value="1"/>
</dbReference>
<comment type="similarity">
    <text evidence="1">Belongs to the isochorismatase family.</text>
</comment>
<evidence type="ECO:0000313" key="4">
    <source>
        <dbReference type="EMBL" id="MBB6451535.1"/>
    </source>
</evidence>
<dbReference type="Pfam" id="PF00857">
    <property type="entry name" value="Isochorismatase"/>
    <property type="match status" value="1"/>
</dbReference>
<organism evidence="4 5">
    <name type="scientific">Geomicrobium halophilum</name>
    <dbReference type="NCBI Taxonomy" id="549000"/>
    <lineage>
        <taxon>Bacteria</taxon>
        <taxon>Bacillati</taxon>
        <taxon>Bacillota</taxon>
        <taxon>Bacilli</taxon>
        <taxon>Bacillales</taxon>
        <taxon>Geomicrobium</taxon>
    </lineage>
</organism>
<dbReference type="PANTHER" id="PTHR43540:SF6">
    <property type="entry name" value="ISOCHORISMATASE-LIKE DOMAIN-CONTAINING PROTEIN"/>
    <property type="match status" value="1"/>
</dbReference>
<dbReference type="InterPro" id="IPR036380">
    <property type="entry name" value="Isochorismatase-like_sf"/>
</dbReference>
<comment type="caution">
    <text evidence="4">The sequence shown here is derived from an EMBL/GenBank/DDBJ whole genome shotgun (WGS) entry which is preliminary data.</text>
</comment>
<evidence type="ECO:0000256" key="2">
    <source>
        <dbReference type="ARBA" id="ARBA00022801"/>
    </source>
</evidence>
<proteinExistence type="inferred from homology"/>
<sequence>MAETPPHIHRKSDTALLLIDFINNLDFPEGEALRPHGEKAAIQAQRLKTRAKNQSVPVIYINDNYGRWQSNFQQIVEFCTSPQSKGKEMSKTVLPEADDYFVLKPQFSAFFETPLELLLEYLGVKRLILTGVAGDKCIHFSANDAYMRGFELYVPEDCLASDEKSNNIQALSLMKGVLGADTTPSSRLEFPLDK</sequence>
<feature type="domain" description="Isochorismatase-like" evidence="3">
    <location>
        <begin position="14"/>
        <end position="175"/>
    </location>
</feature>
<dbReference type="Proteomes" id="UP000568839">
    <property type="component" value="Unassembled WGS sequence"/>
</dbReference>
<evidence type="ECO:0000313" key="5">
    <source>
        <dbReference type="Proteomes" id="UP000568839"/>
    </source>
</evidence>
<name>A0A841Q1D8_9BACL</name>
<dbReference type="InterPro" id="IPR000868">
    <property type="entry name" value="Isochorismatase-like_dom"/>
</dbReference>
<dbReference type="RefSeq" id="WP_184405863.1">
    <property type="nucleotide sequence ID" value="NZ_JACHHJ010000008.1"/>
</dbReference>
<evidence type="ECO:0000256" key="1">
    <source>
        <dbReference type="ARBA" id="ARBA00006336"/>
    </source>
</evidence>
<keyword evidence="2" id="KW-0378">Hydrolase</keyword>
<protein>
    <submittedName>
        <fullName evidence="4">Nicotinamidase-related amidase</fullName>
    </submittedName>
</protein>
<dbReference type="Gene3D" id="3.40.50.850">
    <property type="entry name" value="Isochorismatase-like"/>
    <property type="match status" value="1"/>
</dbReference>
<dbReference type="AlphaFoldDB" id="A0A841Q1D8"/>
<dbReference type="GO" id="GO:0016787">
    <property type="term" value="F:hydrolase activity"/>
    <property type="evidence" value="ECO:0007669"/>
    <property type="project" value="UniProtKB-KW"/>
</dbReference>
<dbReference type="InterPro" id="IPR050272">
    <property type="entry name" value="Isochorismatase-like_hydrls"/>
</dbReference>